<proteinExistence type="predicted"/>
<dbReference type="Proteomes" id="UP001150603">
    <property type="component" value="Unassembled WGS sequence"/>
</dbReference>
<sequence>QASQVKYATVGSRDPKPGKRTQGTQRRGSAEFSLSEFAAELQKSSTASDAISLGGSTKAHPITSASDTGSMRRIRSGGRLREMAAPLKLTFDNATRTYSPQKHRHTDAASIHSLTLSTPTRASFGAKSGRAAESKTAYAGRLAGADTPRAAMTPLDATAASASHHTYLYSRVGSSITLVSILVETDKSKSRRAEANRAWLEMVDHLRGTPLFERLMSLPA</sequence>
<protein>
    <submittedName>
        <fullName evidence="1">Uncharacterized protein</fullName>
    </submittedName>
</protein>
<organism evidence="1 2">
    <name type="scientific">Linderina macrospora</name>
    <dbReference type="NCBI Taxonomy" id="4868"/>
    <lineage>
        <taxon>Eukaryota</taxon>
        <taxon>Fungi</taxon>
        <taxon>Fungi incertae sedis</taxon>
        <taxon>Zoopagomycota</taxon>
        <taxon>Kickxellomycotina</taxon>
        <taxon>Kickxellomycetes</taxon>
        <taxon>Kickxellales</taxon>
        <taxon>Kickxellaceae</taxon>
        <taxon>Linderina</taxon>
    </lineage>
</organism>
<keyword evidence="2" id="KW-1185">Reference proteome</keyword>
<accession>A0ACC1J037</accession>
<evidence type="ECO:0000313" key="2">
    <source>
        <dbReference type="Proteomes" id="UP001150603"/>
    </source>
</evidence>
<dbReference type="EMBL" id="JANBPW010005448">
    <property type="protein sequence ID" value="KAJ1932600.1"/>
    <property type="molecule type" value="Genomic_DNA"/>
</dbReference>
<gene>
    <name evidence="1" type="ORF">FBU59_006313</name>
</gene>
<name>A0ACC1J037_9FUNG</name>
<evidence type="ECO:0000313" key="1">
    <source>
        <dbReference type="EMBL" id="KAJ1932600.1"/>
    </source>
</evidence>
<reference evidence="1" key="1">
    <citation type="submission" date="2022-07" db="EMBL/GenBank/DDBJ databases">
        <title>Phylogenomic reconstructions and comparative analyses of Kickxellomycotina fungi.</title>
        <authorList>
            <person name="Reynolds N.K."/>
            <person name="Stajich J.E."/>
            <person name="Barry K."/>
            <person name="Grigoriev I.V."/>
            <person name="Crous P."/>
            <person name="Smith M.E."/>
        </authorList>
    </citation>
    <scope>NUCLEOTIDE SEQUENCE</scope>
    <source>
        <strain evidence="1">NRRL 5244</strain>
    </source>
</reference>
<feature type="non-terminal residue" evidence="1">
    <location>
        <position position="1"/>
    </location>
</feature>
<comment type="caution">
    <text evidence="1">The sequence shown here is derived from an EMBL/GenBank/DDBJ whole genome shotgun (WGS) entry which is preliminary data.</text>
</comment>